<evidence type="ECO:0000256" key="1">
    <source>
        <dbReference type="SAM" id="Phobius"/>
    </source>
</evidence>
<evidence type="ECO:0000313" key="2">
    <source>
        <dbReference type="EMBL" id="PMC65224.1"/>
    </source>
</evidence>
<comment type="caution">
    <text evidence="2">The sequence shown here is derived from an EMBL/GenBank/DDBJ whole genome shotgun (WGS) entry which is preliminary data.</text>
</comment>
<dbReference type="RefSeq" id="WP_034662940.1">
    <property type="nucleotide sequence ID" value="NZ_PNHG01000002.1"/>
</dbReference>
<feature type="transmembrane region" description="Helical" evidence="1">
    <location>
        <begin position="58"/>
        <end position="79"/>
    </location>
</feature>
<name>A0A2N6T7C3_9CORY</name>
<reference evidence="2 3" key="1">
    <citation type="submission" date="2017-09" db="EMBL/GenBank/DDBJ databases">
        <title>Bacterial strain isolated from the female urinary microbiota.</title>
        <authorList>
            <person name="Thomas-White K."/>
            <person name="Kumar N."/>
            <person name="Forster S."/>
            <person name="Putonti C."/>
            <person name="Lawley T."/>
            <person name="Wolfe A.J."/>
        </authorList>
    </citation>
    <scope>NUCLEOTIDE SEQUENCE [LARGE SCALE GENOMIC DNA]</scope>
    <source>
        <strain evidence="2 3">UMB0792</strain>
    </source>
</reference>
<evidence type="ECO:0000313" key="3">
    <source>
        <dbReference type="Proteomes" id="UP000235836"/>
    </source>
</evidence>
<feature type="transmembrane region" description="Helical" evidence="1">
    <location>
        <begin position="85"/>
        <end position="103"/>
    </location>
</feature>
<keyword evidence="1" id="KW-1133">Transmembrane helix</keyword>
<keyword evidence="3" id="KW-1185">Reference proteome</keyword>
<dbReference type="Proteomes" id="UP000235836">
    <property type="component" value="Unassembled WGS sequence"/>
</dbReference>
<sequence length="128" mass="14298">MALRVGQPPSAGARLFFERAFQAAAEDPERFNPTDPFEQSRRLDMPAIRQLFGVKYSLIILGVFLGFMIIFNVVGMMVVVGRENWLFAGLNTAVVGLSLFYYLRLRLDSGGTNGAHSQLGAWRRCVLL</sequence>
<keyword evidence="1" id="KW-0472">Membrane</keyword>
<accession>A0A2N6T7C3</accession>
<proteinExistence type="predicted"/>
<protein>
    <submittedName>
        <fullName evidence="2">Uncharacterized protein</fullName>
    </submittedName>
</protein>
<organism evidence="2 3">
    <name type="scientific">Corynebacterium tuscaniense</name>
    <dbReference type="NCBI Taxonomy" id="302449"/>
    <lineage>
        <taxon>Bacteria</taxon>
        <taxon>Bacillati</taxon>
        <taxon>Actinomycetota</taxon>
        <taxon>Actinomycetes</taxon>
        <taxon>Mycobacteriales</taxon>
        <taxon>Corynebacteriaceae</taxon>
        <taxon>Corynebacterium</taxon>
    </lineage>
</organism>
<dbReference type="EMBL" id="PNHG01000002">
    <property type="protein sequence ID" value="PMC65224.1"/>
    <property type="molecule type" value="Genomic_DNA"/>
</dbReference>
<gene>
    <name evidence="2" type="ORF">CJ203_02080</name>
</gene>
<dbReference type="AlphaFoldDB" id="A0A2N6T7C3"/>
<keyword evidence="1" id="KW-0812">Transmembrane</keyword>